<dbReference type="PANTHER" id="PTHR24392">
    <property type="entry name" value="ZINC FINGER PROTEIN"/>
    <property type="match status" value="1"/>
</dbReference>
<organism evidence="12 13">
    <name type="scientific">Molorchus minor</name>
    <dbReference type="NCBI Taxonomy" id="1323400"/>
    <lineage>
        <taxon>Eukaryota</taxon>
        <taxon>Metazoa</taxon>
        <taxon>Ecdysozoa</taxon>
        <taxon>Arthropoda</taxon>
        <taxon>Hexapoda</taxon>
        <taxon>Insecta</taxon>
        <taxon>Pterygota</taxon>
        <taxon>Neoptera</taxon>
        <taxon>Endopterygota</taxon>
        <taxon>Coleoptera</taxon>
        <taxon>Polyphaga</taxon>
        <taxon>Cucujiformia</taxon>
        <taxon>Chrysomeloidea</taxon>
        <taxon>Cerambycidae</taxon>
        <taxon>Lamiinae</taxon>
        <taxon>Monochamini</taxon>
        <taxon>Molorchus</taxon>
    </lineage>
</organism>
<keyword evidence="10" id="KW-0539">Nucleus</keyword>
<accession>A0ABQ9JAI9</accession>
<keyword evidence="8" id="KW-0862">Zinc</keyword>
<keyword evidence="13" id="KW-1185">Reference proteome</keyword>
<dbReference type="PANTHER" id="PTHR24392:SF49">
    <property type="entry name" value="PROTEIN HUNCHBACK"/>
    <property type="match status" value="1"/>
</dbReference>
<evidence type="ECO:0000256" key="8">
    <source>
        <dbReference type="ARBA" id="ARBA00022833"/>
    </source>
</evidence>
<feature type="domain" description="C2H2-type" evidence="11">
    <location>
        <begin position="208"/>
        <end position="230"/>
    </location>
</feature>
<dbReference type="InterPro" id="IPR013087">
    <property type="entry name" value="Znf_C2H2_type"/>
</dbReference>
<feature type="domain" description="C2H2-type" evidence="11">
    <location>
        <begin position="138"/>
        <end position="160"/>
    </location>
</feature>
<evidence type="ECO:0000256" key="1">
    <source>
        <dbReference type="ARBA" id="ARBA00003983"/>
    </source>
</evidence>
<keyword evidence="9" id="KW-0238">DNA-binding</keyword>
<evidence type="ECO:0000313" key="13">
    <source>
        <dbReference type="Proteomes" id="UP001162164"/>
    </source>
</evidence>
<protein>
    <recommendedName>
        <fullName evidence="3">Protein hunchback</fullName>
    </recommendedName>
</protein>
<dbReference type="Proteomes" id="UP001162164">
    <property type="component" value="Unassembled WGS sequence"/>
</dbReference>
<comment type="function">
    <text evidence="1">Gap class segmentation protein that controls development of head structures.</text>
</comment>
<comment type="caution">
    <text evidence="12">The sequence shown here is derived from an EMBL/GenBank/DDBJ whole genome shotgun (WGS) entry which is preliminary data.</text>
</comment>
<evidence type="ECO:0000256" key="5">
    <source>
        <dbReference type="ARBA" id="ARBA00022723"/>
    </source>
</evidence>
<evidence type="ECO:0000256" key="7">
    <source>
        <dbReference type="ARBA" id="ARBA00022771"/>
    </source>
</evidence>
<sequence>MENNEDYNICRADLQILCGPLTSYLKFATVCVTTEEKIIQYCEQIDANGQGLVGVGLCTDNTPTFVHELNSKVSCMNVIYVILRQNTRGILKNIFWFIEKIPEVEMYECDTCHFKTKYKRYLKTHVLLHRENSEVKMYECDLCQYKTKHKGYLKHIFLVHRKTLKWRCILVKRTSLIHRKNSEVQMYTCETCKFMTKHKLENSEVDVYGCETCQFKAKRKDQLKNHLKIHLVVHRENIEMETYECKTCHSKTKHKSSPAIQNKDNDVKMYECEKCFKSKFKQKVKVHHQWAPRKSQILKHLFPHINK</sequence>
<gene>
    <name evidence="12" type="ORF">NQ317_001840</name>
</gene>
<evidence type="ECO:0000256" key="4">
    <source>
        <dbReference type="ARBA" id="ARBA00022492"/>
    </source>
</evidence>
<evidence type="ECO:0000256" key="3">
    <source>
        <dbReference type="ARBA" id="ARBA00013638"/>
    </source>
</evidence>
<dbReference type="Gene3D" id="3.30.160.60">
    <property type="entry name" value="Classic Zinc Finger"/>
    <property type="match status" value="2"/>
</dbReference>
<comment type="subcellular location">
    <subcellularLocation>
        <location evidence="2">Nucleus</location>
    </subcellularLocation>
</comment>
<keyword evidence="4" id="KW-0217">Developmental protein</keyword>
<keyword evidence="6" id="KW-0677">Repeat</keyword>
<evidence type="ECO:0000313" key="12">
    <source>
        <dbReference type="EMBL" id="KAJ8975190.1"/>
    </source>
</evidence>
<evidence type="ECO:0000256" key="9">
    <source>
        <dbReference type="ARBA" id="ARBA00023125"/>
    </source>
</evidence>
<evidence type="ECO:0000256" key="6">
    <source>
        <dbReference type="ARBA" id="ARBA00022737"/>
    </source>
</evidence>
<proteinExistence type="predicted"/>
<dbReference type="SMART" id="SM00355">
    <property type="entry name" value="ZnF_C2H2"/>
    <property type="match status" value="3"/>
</dbReference>
<evidence type="ECO:0000256" key="10">
    <source>
        <dbReference type="ARBA" id="ARBA00023242"/>
    </source>
</evidence>
<evidence type="ECO:0000259" key="11">
    <source>
        <dbReference type="SMART" id="SM00355"/>
    </source>
</evidence>
<keyword evidence="5" id="KW-0479">Metal-binding</keyword>
<keyword evidence="7" id="KW-0863">Zinc-finger</keyword>
<keyword evidence="4" id="KW-0302">Gap protein</keyword>
<reference evidence="12" key="1">
    <citation type="journal article" date="2023" name="Insect Mol. Biol.">
        <title>Genome sequencing provides insights into the evolution of gene families encoding plant cell wall-degrading enzymes in longhorned beetles.</title>
        <authorList>
            <person name="Shin N.R."/>
            <person name="Okamura Y."/>
            <person name="Kirsch R."/>
            <person name="Pauchet Y."/>
        </authorList>
    </citation>
    <scope>NUCLEOTIDE SEQUENCE</scope>
    <source>
        <strain evidence="12">MMC_N1</strain>
    </source>
</reference>
<evidence type="ECO:0000256" key="2">
    <source>
        <dbReference type="ARBA" id="ARBA00004123"/>
    </source>
</evidence>
<name>A0ABQ9JAI9_9CUCU</name>
<feature type="domain" description="C2H2-type" evidence="11">
    <location>
        <begin position="107"/>
        <end position="129"/>
    </location>
</feature>
<dbReference type="EMBL" id="JAPWTJ010000861">
    <property type="protein sequence ID" value="KAJ8975190.1"/>
    <property type="molecule type" value="Genomic_DNA"/>
</dbReference>